<feature type="non-terminal residue" evidence="2">
    <location>
        <position position="174"/>
    </location>
</feature>
<keyword evidence="3" id="KW-1185">Reference proteome</keyword>
<dbReference type="EMBL" id="CAXIEN010000345">
    <property type="protein sequence ID" value="CAL1294391.1"/>
    <property type="molecule type" value="Genomic_DNA"/>
</dbReference>
<accession>A0AAV2BDU4</accession>
<feature type="compositionally biased region" description="Basic and acidic residues" evidence="1">
    <location>
        <begin position="165"/>
        <end position="174"/>
    </location>
</feature>
<feature type="compositionally biased region" description="Basic and acidic residues" evidence="1">
    <location>
        <begin position="94"/>
        <end position="106"/>
    </location>
</feature>
<name>A0AAV2BDU4_9ARAC</name>
<evidence type="ECO:0000313" key="2">
    <source>
        <dbReference type="EMBL" id="CAL1294391.1"/>
    </source>
</evidence>
<organism evidence="2 3">
    <name type="scientific">Larinioides sclopetarius</name>
    <dbReference type="NCBI Taxonomy" id="280406"/>
    <lineage>
        <taxon>Eukaryota</taxon>
        <taxon>Metazoa</taxon>
        <taxon>Ecdysozoa</taxon>
        <taxon>Arthropoda</taxon>
        <taxon>Chelicerata</taxon>
        <taxon>Arachnida</taxon>
        <taxon>Araneae</taxon>
        <taxon>Araneomorphae</taxon>
        <taxon>Entelegynae</taxon>
        <taxon>Araneoidea</taxon>
        <taxon>Araneidae</taxon>
        <taxon>Larinioides</taxon>
    </lineage>
</organism>
<protein>
    <recommendedName>
        <fullName evidence="4">Breast cancer type 1 susceptibility protein</fullName>
    </recommendedName>
</protein>
<evidence type="ECO:0000313" key="3">
    <source>
        <dbReference type="Proteomes" id="UP001497382"/>
    </source>
</evidence>
<proteinExistence type="predicted"/>
<gene>
    <name evidence="2" type="ORF">LARSCL_LOCUS18681</name>
</gene>
<evidence type="ECO:0008006" key="4">
    <source>
        <dbReference type="Google" id="ProtNLM"/>
    </source>
</evidence>
<evidence type="ECO:0000256" key="1">
    <source>
        <dbReference type="SAM" id="MobiDB-lite"/>
    </source>
</evidence>
<reference evidence="2 3" key="1">
    <citation type="submission" date="2024-04" db="EMBL/GenBank/DDBJ databases">
        <authorList>
            <person name="Rising A."/>
            <person name="Reimegard J."/>
            <person name="Sonavane S."/>
            <person name="Akerstrom W."/>
            <person name="Nylinder S."/>
            <person name="Hedman E."/>
            <person name="Kallberg Y."/>
        </authorList>
    </citation>
    <scope>NUCLEOTIDE SEQUENCE [LARGE SCALE GENOMIC DNA]</scope>
</reference>
<comment type="caution">
    <text evidence="2">The sequence shown here is derived from an EMBL/GenBank/DDBJ whole genome shotgun (WGS) entry which is preliminary data.</text>
</comment>
<feature type="non-terminal residue" evidence="2">
    <location>
        <position position="1"/>
    </location>
</feature>
<dbReference type="Proteomes" id="UP001497382">
    <property type="component" value="Unassembled WGS sequence"/>
</dbReference>
<feature type="region of interest" description="Disordered" evidence="1">
    <location>
        <begin position="94"/>
        <end position="174"/>
    </location>
</feature>
<feature type="compositionally biased region" description="Polar residues" evidence="1">
    <location>
        <begin position="138"/>
        <end position="147"/>
    </location>
</feature>
<sequence length="174" mass="19682">GKVLDSNIQSTEVYEIISNKDTKKKNTVDLSLKTLRDNKKRKIENSEEDNTEITCFKAEIRNDSKTRKIKRPRKESIDDLKTEIMDFPIAEKLEKTVEGSVEDPKDIPQNLLSDTTDENISSVATKSPSLEEREPNKSSEIPQNLLSDTPDENISFVATKSPSLEAREPNKSSE</sequence>
<dbReference type="AlphaFoldDB" id="A0AAV2BDU4"/>
<feature type="compositionally biased region" description="Polar residues" evidence="1">
    <location>
        <begin position="110"/>
        <end position="128"/>
    </location>
</feature>